<sequence>MLQMGTMMAKVSKRNPNILEAGDVEKSSRYNDDIETPKKMMINVKEKSHKNQSEMMENQIDEMKIKKSTEWTTTQQPSHHRSSWCRLDRKENFDANMSEMTLGKRKFNHEILVDAETYPITDSPVKKAKEDNDCLEGHANFKSEKVFSYVSSELTQVISAAANWQADWNL</sequence>
<proteinExistence type="predicted"/>
<gene>
    <name evidence="2 3 4 5" type="primary">LOC107888030</name>
</gene>
<reference evidence="2 3" key="2">
    <citation type="submission" date="2025-04" db="UniProtKB">
        <authorList>
            <consortium name="RefSeq"/>
        </authorList>
    </citation>
    <scope>IDENTIFICATION</scope>
    <source>
        <tissue evidence="2 3">Leaf</tissue>
    </source>
</reference>
<accession>A0A1U8HNU0</accession>
<dbReference type="PaxDb" id="3635-A0A1U8HNU0"/>
<organism evidence="1 4">
    <name type="scientific">Gossypium hirsutum</name>
    <name type="common">Upland cotton</name>
    <name type="synonym">Gossypium mexicanum</name>
    <dbReference type="NCBI Taxonomy" id="3635"/>
    <lineage>
        <taxon>Eukaryota</taxon>
        <taxon>Viridiplantae</taxon>
        <taxon>Streptophyta</taxon>
        <taxon>Embryophyta</taxon>
        <taxon>Tracheophyta</taxon>
        <taxon>Spermatophyta</taxon>
        <taxon>Magnoliopsida</taxon>
        <taxon>eudicotyledons</taxon>
        <taxon>Gunneridae</taxon>
        <taxon>Pentapetalae</taxon>
        <taxon>rosids</taxon>
        <taxon>malvids</taxon>
        <taxon>Malvales</taxon>
        <taxon>Malvaceae</taxon>
        <taxon>Malvoideae</taxon>
        <taxon>Gossypium</taxon>
    </lineage>
</organism>
<evidence type="ECO:0000313" key="4">
    <source>
        <dbReference type="RefSeq" id="XP_016667710.1"/>
    </source>
</evidence>
<dbReference type="RefSeq" id="XP_016667702.1">
    <property type="nucleotide sequence ID" value="XM_016812213.1"/>
</dbReference>
<name>A0A1U8HNU0_GOSHI</name>
<dbReference type="RefSeq" id="XP_016667710.1">
    <property type="nucleotide sequence ID" value="XM_016812221.1"/>
</dbReference>
<dbReference type="KEGG" id="ghi:107888030"/>
<dbReference type="Proteomes" id="UP000818029">
    <property type="component" value="Chromosome A11"/>
</dbReference>
<evidence type="ECO:0000313" key="1">
    <source>
        <dbReference type="Proteomes" id="UP000818029"/>
    </source>
</evidence>
<evidence type="ECO:0000313" key="3">
    <source>
        <dbReference type="RefSeq" id="XP_016667706.1"/>
    </source>
</evidence>
<protein>
    <submittedName>
        <fullName evidence="2 3">Uncharacterized protein LOC107888030</fullName>
    </submittedName>
</protein>
<dbReference type="RefSeq" id="XP_016667706.1">
    <property type="nucleotide sequence ID" value="XM_016812217.1"/>
</dbReference>
<evidence type="ECO:0000313" key="2">
    <source>
        <dbReference type="RefSeq" id="XP_016667702.1"/>
    </source>
</evidence>
<dbReference type="OrthoDB" id="10512600at2759"/>
<keyword evidence="1" id="KW-1185">Reference proteome</keyword>
<dbReference type="RefSeq" id="XP_016667715.1">
    <property type="nucleotide sequence ID" value="XM_016812226.1"/>
</dbReference>
<evidence type="ECO:0000313" key="5">
    <source>
        <dbReference type="RefSeq" id="XP_016667715.1"/>
    </source>
</evidence>
<reference evidence="1" key="1">
    <citation type="journal article" date="2020" name="Nat. Genet.">
        <title>Genomic diversifications of five Gossypium allopolyploid species and their impact on cotton improvement.</title>
        <authorList>
            <person name="Chen Z.J."/>
            <person name="Sreedasyam A."/>
            <person name="Ando A."/>
            <person name="Song Q."/>
            <person name="De Santiago L.M."/>
            <person name="Hulse-Kemp A.M."/>
            <person name="Ding M."/>
            <person name="Ye W."/>
            <person name="Kirkbride R.C."/>
            <person name="Jenkins J."/>
            <person name="Plott C."/>
            <person name="Lovell J."/>
            <person name="Lin Y.M."/>
            <person name="Vaughn R."/>
            <person name="Liu B."/>
            <person name="Simpson S."/>
            <person name="Scheffler B.E."/>
            <person name="Wen L."/>
            <person name="Saski C.A."/>
            <person name="Grover C.E."/>
            <person name="Hu G."/>
            <person name="Conover J.L."/>
            <person name="Carlson J.W."/>
            <person name="Shu S."/>
            <person name="Boston L.B."/>
            <person name="Williams M."/>
            <person name="Peterson D.G."/>
            <person name="McGee K."/>
            <person name="Jones D.C."/>
            <person name="Wendel J.F."/>
            <person name="Stelly D.M."/>
            <person name="Grimwood J."/>
            <person name="Schmutz J."/>
        </authorList>
    </citation>
    <scope>NUCLEOTIDE SEQUENCE [LARGE SCALE GENOMIC DNA]</scope>
    <source>
        <strain evidence="1">cv. TM-1</strain>
    </source>
</reference>
<dbReference type="AlphaFoldDB" id="A0A1U8HNU0"/>
<dbReference type="GeneID" id="107888030"/>